<dbReference type="InterPro" id="IPR002156">
    <property type="entry name" value="RNaseH_domain"/>
</dbReference>
<dbReference type="OrthoDB" id="1752183at2759"/>
<evidence type="ECO:0000313" key="2">
    <source>
        <dbReference type="EMBL" id="GAU36490.1"/>
    </source>
</evidence>
<dbReference type="Pfam" id="PF13456">
    <property type="entry name" value="RVT_3"/>
    <property type="match status" value="1"/>
</dbReference>
<dbReference type="GO" id="GO:0003676">
    <property type="term" value="F:nucleic acid binding"/>
    <property type="evidence" value="ECO:0007669"/>
    <property type="project" value="InterPro"/>
</dbReference>
<dbReference type="GO" id="GO:0004523">
    <property type="term" value="F:RNA-DNA hybrid ribonuclease activity"/>
    <property type="evidence" value="ECO:0007669"/>
    <property type="project" value="InterPro"/>
</dbReference>
<dbReference type="CDD" id="cd06222">
    <property type="entry name" value="RNase_H_like"/>
    <property type="match status" value="1"/>
</dbReference>
<evidence type="ECO:0000259" key="1">
    <source>
        <dbReference type="PROSITE" id="PS50879"/>
    </source>
</evidence>
<dbReference type="InterPro" id="IPR044730">
    <property type="entry name" value="RNase_H-like_dom_plant"/>
</dbReference>
<sequence length="124" mass="13632">MDCVTVKARDIEVCFSQDVRVQILSVPILVLNTANKAHITWQVAWIPPTATCLKLNNDGFSFENPGCAGFGGLIRNDIGEWMHGFSGSCCHASNILAELYAILEGLQLAWNLGYRTITLECDSK</sequence>
<organism evidence="2 3">
    <name type="scientific">Trifolium subterraneum</name>
    <name type="common">Subterranean clover</name>
    <dbReference type="NCBI Taxonomy" id="3900"/>
    <lineage>
        <taxon>Eukaryota</taxon>
        <taxon>Viridiplantae</taxon>
        <taxon>Streptophyta</taxon>
        <taxon>Embryophyta</taxon>
        <taxon>Tracheophyta</taxon>
        <taxon>Spermatophyta</taxon>
        <taxon>Magnoliopsida</taxon>
        <taxon>eudicotyledons</taxon>
        <taxon>Gunneridae</taxon>
        <taxon>Pentapetalae</taxon>
        <taxon>rosids</taxon>
        <taxon>fabids</taxon>
        <taxon>Fabales</taxon>
        <taxon>Fabaceae</taxon>
        <taxon>Papilionoideae</taxon>
        <taxon>50 kb inversion clade</taxon>
        <taxon>NPAAA clade</taxon>
        <taxon>Hologalegina</taxon>
        <taxon>IRL clade</taxon>
        <taxon>Trifolieae</taxon>
        <taxon>Trifolium</taxon>
    </lineage>
</organism>
<gene>
    <name evidence="2" type="ORF">TSUD_316160</name>
</gene>
<accession>A0A2Z6NJ76</accession>
<dbReference type="AlphaFoldDB" id="A0A2Z6NJ76"/>
<dbReference type="EMBL" id="DF973632">
    <property type="protein sequence ID" value="GAU36490.1"/>
    <property type="molecule type" value="Genomic_DNA"/>
</dbReference>
<dbReference type="PANTHER" id="PTHR47723:SF19">
    <property type="entry name" value="POLYNUCLEOTIDYL TRANSFERASE, RIBONUCLEASE H-LIKE SUPERFAMILY PROTEIN"/>
    <property type="match status" value="1"/>
</dbReference>
<dbReference type="PANTHER" id="PTHR47723">
    <property type="entry name" value="OS05G0353850 PROTEIN"/>
    <property type="match status" value="1"/>
</dbReference>
<dbReference type="PROSITE" id="PS50879">
    <property type="entry name" value="RNASE_H_1"/>
    <property type="match status" value="1"/>
</dbReference>
<dbReference type="Proteomes" id="UP000242715">
    <property type="component" value="Unassembled WGS sequence"/>
</dbReference>
<feature type="domain" description="RNase H type-1" evidence="1">
    <location>
        <begin position="49"/>
        <end position="124"/>
    </location>
</feature>
<evidence type="ECO:0000313" key="3">
    <source>
        <dbReference type="Proteomes" id="UP000242715"/>
    </source>
</evidence>
<dbReference type="InterPro" id="IPR053151">
    <property type="entry name" value="RNase_H-like"/>
</dbReference>
<dbReference type="SUPFAM" id="SSF53098">
    <property type="entry name" value="Ribonuclease H-like"/>
    <property type="match status" value="1"/>
</dbReference>
<proteinExistence type="predicted"/>
<keyword evidence="3" id="KW-1185">Reference proteome</keyword>
<dbReference type="Gene3D" id="3.30.420.10">
    <property type="entry name" value="Ribonuclease H-like superfamily/Ribonuclease H"/>
    <property type="match status" value="1"/>
</dbReference>
<reference evidence="3" key="1">
    <citation type="journal article" date="2017" name="Front. Plant Sci.">
        <title>Climate Clever Clovers: New Paradigm to Reduce the Environmental Footprint of Ruminants by Breeding Low Methanogenic Forages Utilizing Haplotype Variation.</title>
        <authorList>
            <person name="Kaur P."/>
            <person name="Appels R."/>
            <person name="Bayer P.E."/>
            <person name="Keeble-Gagnere G."/>
            <person name="Wang J."/>
            <person name="Hirakawa H."/>
            <person name="Shirasawa K."/>
            <person name="Vercoe P."/>
            <person name="Stefanova K."/>
            <person name="Durmic Z."/>
            <person name="Nichols P."/>
            <person name="Revell C."/>
            <person name="Isobe S.N."/>
            <person name="Edwards D."/>
            <person name="Erskine W."/>
        </authorList>
    </citation>
    <scope>NUCLEOTIDE SEQUENCE [LARGE SCALE GENOMIC DNA]</scope>
    <source>
        <strain evidence="3">cv. Daliak</strain>
    </source>
</reference>
<name>A0A2Z6NJ76_TRISU</name>
<dbReference type="InterPro" id="IPR036397">
    <property type="entry name" value="RNaseH_sf"/>
</dbReference>
<protein>
    <recommendedName>
        <fullName evidence="1">RNase H type-1 domain-containing protein</fullName>
    </recommendedName>
</protein>
<dbReference type="InterPro" id="IPR012337">
    <property type="entry name" value="RNaseH-like_sf"/>
</dbReference>